<dbReference type="RefSeq" id="WP_181905323.1">
    <property type="nucleotide sequence ID" value="NZ_QRDW01000004.1"/>
</dbReference>
<organism evidence="1 2">
    <name type="scientific">Aestuariispira insulae</name>
    <dbReference type="NCBI Taxonomy" id="1461337"/>
    <lineage>
        <taxon>Bacteria</taxon>
        <taxon>Pseudomonadati</taxon>
        <taxon>Pseudomonadota</taxon>
        <taxon>Alphaproteobacteria</taxon>
        <taxon>Rhodospirillales</taxon>
        <taxon>Kiloniellaceae</taxon>
        <taxon>Aestuariispira</taxon>
    </lineage>
</organism>
<reference evidence="1 2" key="1">
    <citation type="submission" date="2018-07" db="EMBL/GenBank/DDBJ databases">
        <title>Genomic Encyclopedia of Type Strains, Phase III (KMG-III): the genomes of soil and plant-associated and newly described type strains.</title>
        <authorList>
            <person name="Whitman W."/>
        </authorList>
    </citation>
    <scope>NUCLEOTIDE SEQUENCE [LARGE SCALE GENOMIC DNA]</scope>
    <source>
        <strain evidence="1 2">CECT 8488</strain>
    </source>
</reference>
<dbReference type="EMBL" id="QRDW01000004">
    <property type="protein sequence ID" value="RED50946.1"/>
    <property type="molecule type" value="Genomic_DNA"/>
</dbReference>
<comment type="caution">
    <text evidence="1">The sequence shown here is derived from an EMBL/GenBank/DDBJ whole genome shotgun (WGS) entry which is preliminary data.</text>
</comment>
<proteinExistence type="predicted"/>
<accession>A0A3D9HPW5</accession>
<name>A0A3D9HPW5_9PROT</name>
<dbReference type="Pfam" id="PF07310">
    <property type="entry name" value="PAS_5"/>
    <property type="match status" value="1"/>
</dbReference>
<dbReference type="Proteomes" id="UP000256845">
    <property type="component" value="Unassembled WGS sequence"/>
</dbReference>
<gene>
    <name evidence="1" type="ORF">DFP90_104219</name>
</gene>
<evidence type="ECO:0000313" key="1">
    <source>
        <dbReference type="EMBL" id="RED50946.1"/>
    </source>
</evidence>
<dbReference type="InterPro" id="IPR009922">
    <property type="entry name" value="DUF1457"/>
</dbReference>
<dbReference type="AlphaFoldDB" id="A0A3D9HPW5"/>
<protein>
    <submittedName>
        <fullName evidence="1">PAS domain-containing protein</fullName>
    </submittedName>
</protein>
<keyword evidence="2" id="KW-1185">Reference proteome</keyword>
<sequence length="168" mass="18869">MTGIINTRIDLDKAIDGVREILDYWQSKRKDDGFPGKSDIEPWDIQEKLGRICLLEVQQQPLDFIYRLDGSNIASAVTVDMTGRPVSEITPEIYSTAVTEALSASLDEEAPTLWHVDIDIPPANYGYQRLVLPLTGGKAHIQYLMTFSYCLDTTDGIFPWNRSYGKPG</sequence>
<evidence type="ECO:0000313" key="2">
    <source>
        <dbReference type="Proteomes" id="UP000256845"/>
    </source>
</evidence>